<dbReference type="AlphaFoldDB" id="A0A1X6P992"/>
<organism evidence="2 3">
    <name type="scientific">Porphyra umbilicalis</name>
    <name type="common">Purple laver</name>
    <name type="synonym">Red alga</name>
    <dbReference type="NCBI Taxonomy" id="2786"/>
    <lineage>
        <taxon>Eukaryota</taxon>
        <taxon>Rhodophyta</taxon>
        <taxon>Bangiophyceae</taxon>
        <taxon>Bangiales</taxon>
        <taxon>Bangiaceae</taxon>
        <taxon>Porphyra</taxon>
    </lineage>
</organism>
<dbReference type="Proteomes" id="UP000218209">
    <property type="component" value="Unassembled WGS sequence"/>
</dbReference>
<dbReference type="Gene3D" id="1.20.140.30">
    <property type="entry name" value="MOB kinase activator"/>
    <property type="match status" value="1"/>
</dbReference>
<dbReference type="EMBL" id="KV918845">
    <property type="protein sequence ID" value="OSX77193.1"/>
    <property type="molecule type" value="Genomic_DNA"/>
</dbReference>
<dbReference type="SMART" id="SM01388">
    <property type="entry name" value="Mob1_phocein"/>
    <property type="match status" value="1"/>
</dbReference>
<keyword evidence="3" id="KW-1185">Reference proteome</keyword>
<gene>
    <name evidence="2" type="ORF">BU14_0159s0046</name>
</gene>
<dbReference type="InterPro" id="IPR036703">
    <property type="entry name" value="MOB_kinase_act_sf"/>
</dbReference>
<dbReference type="SUPFAM" id="SSF101152">
    <property type="entry name" value="Mob1/phocein"/>
    <property type="match status" value="1"/>
</dbReference>
<dbReference type="OrthoDB" id="8170117at2759"/>
<accession>A0A1X6P992</accession>
<dbReference type="PANTHER" id="PTHR22599">
    <property type="entry name" value="MPS ONE BINDER KINASE ACTIVATOR-LIKE MOB"/>
    <property type="match status" value="1"/>
</dbReference>
<protein>
    <submittedName>
        <fullName evidence="2">Uncharacterized protein</fullName>
    </submittedName>
</protein>
<dbReference type="InterPro" id="IPR005301">
    <property type="entry name" value="MOB_kinase_act_fam"/>
</dbReference>
<reference evidence="2 3" key="1">
    <citation type="submission" date="2017-03" db="EMBL/GenBank/DDBJ databases">
        <title>WGS assembly of Porphyra umbilicalis.</title>
        <authorList>
            <person name="Brawley S.H."/>
            <person name="Blouin N.A."/>
            <person name="Ficko-Blean E."/>
            <person name="Wheeler G.L."/>
            <person name="Lohr M."/>
            <person name="Goodson H.V."/>
            <person name="Jenkins J.W."/>
            <person name="Blaby-Haas C.E."/>
            <person name="Helliwell K.E."/>
            <person name="Chan C."/>
            <person name="Marriage T."/>
            <person name="Bhattacharya D."/>
            <person name="Klein A.S."/>
            <person name="Badis Y."/>
            <person name="Brodie J."/>
            <person name="Cao Y."/>
            <person name="Collen J."/>
            <person name="Dittami S.M."/>
            <person name="Gachon C.M."/>
            <person name="Green B.R."/>
            <person name="Karpowicz S."/>
            <person name="Kim J.W."/>
            <person name="Kudahl U."/>
            <person name="Lin S."/>
            <person name="Michel G."/>
            <person name="Mittag M."/>
            <person name="Olson B.J."/>
            <person name="Pangilinan J."/>
            <person name="Peng Y."/>
            <person name="Qiu H."/>
            <person name="Shu S."/>
            <person name="Singer J.T."/>
            <person name="Smith A.G."/>
            <person name="Sprecher B.N."/>
            <person name="Wagner V."/>
            <person name="Wang W."/>
            <person name="Wang Z.-Y."/>
            <person name="Yan J."/>
            <person name="Yarish C."/>
            <person name="Zoeuner-Riek S."/>
            <person name="Zhuang Y."/>
            <person name="Zou Y."/>
            <person name="Lindquist E.A."/>
            <person name="Grimwood J."/>
            <person name="Barry K."/>
            <person name="Rokhsar D.S."/>
            <person name="Schmutz J."/>
            <person name="Stiller J.W."/>
            <person name="Grossman A.R."/>
            <person name="Prochnik S.E."/>
        </authorList>
    </citation>
    <scope>NUCLEOTIDE SEQUENCE [LARGE SCALE GENOMIC DNA]</scope>
    <source>
        <strain evidence="2">4086291</strain>
    </source>
</reference>
<feature type="region of interest" description="Disordered" evidence="1">
    <location>
        <begin position="1"/>
        <end position="22"/>
    </location>
</feature>
<proteinExistence type="predicted"/>
<evidence type="ECO:0000256" key="1">
    <source>
        <dbReference type="SAM" id="MobiDB-lite"/>
    </source>
</evidence>
<dbReference type="Pfam" id="PF03637">
    <property type="entry name" value="Mob1_phocein"/>
    <property type="match status" value="1"/>
</dbReference>
<evidence type="ECO:0000313" key="3">
    <source>
        <dbReference type="Proteomes" id="UP000218209"/>
    </source>
</evidence>
<name>A0A1X6P992_PORUM</name>
<evidence type="ECO:0000313" key="2">
    <source>
        <dbReference type="EMBL" id="OSX77193.1"/>
    </source>
</evidence>
<sequence>MLSLLNRNKTFKPRRRADGADNPRYELSKLATDVLGTSLPAGDLREAVKLPDGYAPNDWIAVHLVDLFNQLNLIYGSMCDDCTDGSCPIMSAGGKYEYLWADTERYKSPTRVSAPKYVDLLMDWVDKQLADEALFPVAGGRAFPEDFRSDAKRIVRRLFRVYAHLFYSHLDEIVAVGAEAHLSTCFRHFVFFGTEFGLLPTREMEPLKDIIAKL</sequence>